<organism evidence="1 2">
    <name type="scientific">Trifolium medium</name>
    <dbReference type="NCBI Taxonomy" id="97028"/>
    <lineage>
        <taxon>Eukaryota</taxon>
        <taxon>Viridiplantae</taxon>
        <taxon>Streptophyta</taxon>
        <taxon>Embryophyta</taxon>
        <taxon>Tracheophyta</taxon>
        <taxon>Spermatophyta</taxon>
        <taxon>Magnoliopsida</taxon>
        <taxon>eudicotyledons</taxon>
        <taxon>Gunneridae</taxon>
        <taxon>Pentapetalae</taxon>
        <taxon>rosids</taxon>
        <taxon>fabids</taxon>
        <taxon>Fabales</taxon>
        <taxon>Fabaceae</taxon>
        <taxon>Papilionoideae</taxon>
        <taxon>50 kb inversion clade</taxon>
        <taxon>NPAAA clade</taxon>
        <taxon>Hologalegina</taxon>
        <taxon>IRL clade</taxon>
        <taxon>Trifolieae</taxon>
        <taxon>Trifolium</taxon>
    </lineage>
</organism>
<protein>
    <recommendedName>
        <fullName evidence="3">Reverse transcriptase/retrotransposon-derived protein RNase H-like domain-containing protein</fullName>
    </recommendedName>
</protein>
<dbReference type="PANTHER" id="PTHR33064">
    <property type="entry name" value="POL PROTEIN"/>
    <property type="match status" value="1"/>
</dbReference>
<dbReference type="InterPro" id="IPR051320">
    <property type="entry name" value="Viral_Replic_Matur_Polypro"/>
</dbReference>
<dbReference type="InterPro" id="IPR043502">
    <property type="entry name" value="DNA/RNA_pol_sf"/>
</dbReference>
<dbReference type="AlphaFoldDB" id="A0A392QT10"/>
<dbReference type="Proteomes" id="UP000265520">
    <property type="component" value="Unassembled WGS sequence"/>
</dbReference>
<dbReference type="SUPFAM" id="SSF56672">
    <property type="entry name" value="DNA/RNA polymerases"/>
    <property type="match status" value="1"/>
</dbReference>
<evidence type="ECO:0008006" key="3">
    <source>
        <dbReference type="Google" id="ProtNLM"/>
    </source>
</evidence>
<dbReference type="Gene3D" id="3.30.70.270">
    <property type="match status" value="1"/>
</dbReference>
<evidence type="ECO:0000313" key="2">
    <source>
        <dbReference type="Proteomes" id="UP000265520"/>
    </source>
</evidence>
<comment type="caution">
    <text evidence="1">The sequence shown here is derived from an EMBL/GenBank/DDBJ whole genome shotgun (WGS) entry which is preliminary data.</text>
</comment>
<dbReference type="PANTHER" id="PTHR33064:SF37">
    <property type="entry name" value="RIBONUCLEASE H"/>
    <property type="match status" value="1"/>
</dbReference>
<reference evidence="1 2" key="1">
    <citation type="journal article" date="2018" name="Front. Plant Sci.">
        <title>Red Clover (Trifolium pratense) and Zigzag Clover (T. medium) - A Picture of Genomic Similarities and Differences.</title>
        <authorList>
            <person name="Dluhosova J."/>
            <person name="Istvanek J."/>
            <person name="Nedelnik J."/>
            <person name="Repkova J."/>
        </authorList>
    </citation>
    <scope>NUCLEOTIDE SEQUENCE [LARGE SCALE GENOMIC DNA]</scope>
    <source>
        <strain evidence="2">cv. 10/8</strain>
        <tissue evidence="1">Leaf</tissue>
    </source>
</reference>
<proteinExistence type="predicted"/>
<accession>A0A392QT10</accession>
<name>A0A392QT10_9FABA</name>
<dbReference type="EMBL" id="LXQA010159809">
    <property type="protein sequence ID" value="MCI27523.1"/>
    <property type="molecule type" value="Genomic_DNA"/>
</dbReference>
<sequence length="130" mass="14667">MHLWVRAGKFLGFYLTERGIEANPNKCKAFVELPTPDDKKSIQILNVMLTSLSRFVAKSAQHALPLFKLLRKEAAFEWTEECEQALQHLNKALSEPSVLSRPNDEEVLYFYLAVASEAVSAALIRETTEG</sequence>
<dbReference type="InterPro" id="IPR043128">
    <property type="entry name" value="Rev_trsase/Diguanyl_cyclase"/>
</dbReference>
<evidence type="ECO:0000313" key="1">
    <source>
        <dbReference type="EMBL" id="MCI27523.1"/>
    </source>
</evidence>
<feature type="non-terminal residue" evidence="1">
    <location>
        <position position="130"/>
    </location>
</feature>
<keyword evidence="2" id="KW-1185">Reference proteome</keyword>